<accession>A0A3L6PKX1</accession>
<comment type="caution">
    <text evidence="2">The sequence shown here is derived from an EMBL/GenBank/DDBJ whole genome shotgun (WGS) entry which is preliminary data.</text>
</comment>
<name>A0A3L6PKX1_PANMI</name>
<dbReference type="EMBL" id="PQIB02000016">
    <property type="protein sequence ID" value="RLM60531.1"/>
    <property type="molecule type" value="Genomic_DNA"/>
</dbReference>
<organism evidence="2 3">
    <name type="scientific">Panicum miliaceum</name>
    <name type="common">Proso millet</name>
    <name type="synonym">Broomcorn millet</name>
    <dbReference type="NCBI Taxonomy" id="4540"/>
    <lineage>
        <taxon>Eukaryota</taxon>
        <taxon>Viridiplantae</taxon>
        <taxon>Streptophyta</taxon>
        <taxon>Embryophyta</taxon>
        <taxon>Tracheophyta</taxon>
        <taxon>Spermatophyta</taxon>
        <taxon>Magnoliopsida</taxon>
        <taxon>Liliopsida</taxon>
        <taxon>Poales</taxon>
        <taxon>Poaceae</taxon>
        <taxon>PACMAD clade</taxon>
        <taxon>Panicoideae</taxon>
        <taxon>Panicodae</taxon>
        <taxon>Paniceae</taxon>
        <taxon>Panicinae</taxon>
        <taxon>Panicum</taxon>
        <taxon>Panicum sect. Panicum</taxon>
    </lineage>
</organism>
<evidence type="ECO:0000313" key="2">
    <source>
        <dbReference type="EMBL" id="RLM60531.1"/>
    </source>
</evidence>
<protein>
    <submittedName>
        <fullName evidence="2">Uncharacterized protein</fullName>
    </submittedName>
</protein>
<evidence type="ECO:0000313" key="3">
    <source>
        <dbReference type="Proteomes" id="UP000275267"/>
    </source>
</evidence>
<reference evidence="3" key="1">
    <citation type="journal article" date="2019" name="Nat. Commun.">
        <title>The genome of broomcorn millet.</title>
        <authorList>
            <person name="Zou C."/>
            <person name="Miki D."/>
            <person name="Li D."/>
            <person name="Tang Q."/>
            <person name="Xiao L."/>
            <person name="Rajput S."/>
            <person name="Deng P."/>
            <person name="Jia W."/>
            <person name="Huang R."/>
            <person name="Zhang M."/>
            <person name="Sun Y."/>
            <person name="Hu J."/>
            <person name="Fu X."/>
            <person name="Schnable P.S."/>
            <person name="Li F."/>
            <person name="Zhang H."/>
            <person name="Feng B."/>
            <person name="Zhu X."/>
            <person name="Liu R."/>
            <person name="Schnable J.C."/>
            <person name="Zhu J.-K."/>
            <person name="Zhang H."/>
        </authorList>
    </citation>
    <scope>NUCLEOTIDE SEQUENCE [LARGE SCALE GENOMIC DNA]</scope>
</reference>
<dbReference type="Proteomes" id="UP000275267">
    <property type="component" value="Unassembled WGS sequence"/>
</dbReference>
<feature type="region of interest" description="Disordered" evidence="1">
    <location>
        <begin position="146"/>
        <end position="198"/>
    </location>
</feature>
<feature type="compositionally biased region" description="Gly residues" evidence="1">
    <location>
        <begin position="166"/>
        <end position="177"/>
    </location>
</feature>
<keyword evidence="3" id="KW-1185">Reference proteome</keyword>
<sequence>MENHANRCSCKFKPHKGESNSIAEYGKSLEALHESKKSRASVIAAKSQRQDEDECARKEADESHLAKEYAQSMFDWGKIILIHTNTMQKFLELRLWQEGAGDAVLDRAGGARREPERGGTTLALVSREWAVARGRERAAWGGVARVAGGRRSAKQEPARAGLAPVGAGGGAEKGAGSGRVLLQWDEEGGRSKKVSMGG</sequence>
<dbReference type="AlphaFoldDB" id="A0A3L6PKX1"/>
<proteinExistence type="predicted"/>
<gene>
    <name evidence="2" type="ORF">C2845_PM14G09660</name>
</gene>
<evidence type="ECO:0000256" key="1">
    <source>
        <dbReference type="SAM" id="MobiDB-lite"/>
    </source>
</evidence>